<proteinExistence type="predicted"/>
<protein>
    <submittedName>
        <fullName evidence="1">Diadenosine tetraphosphate hydrolase</fullName>
    </submittedName>
</protein>
<keyword evidence="1" id="KW-0378">Hydrolase</keyword>
<name>A0A2H0KCX1_9BACT</name>
<organism evidence="1 2">
    <name type="scientific">Candidatus Taylorbacteria bacterium CG11_big_fil_rev_8_21_14_0_20_46_11</name>
    <dbReference type="NCBI Taxonomy" id="1975025"/>
    <lineage>
        <taxon>Bacteria</taxon>
        <taxon>Candidatus Tayloriibacteriota</taxon>
    </lineage>
</organism>
<comment type="caution">
    <text evidence="1">The sequence shown here is derived from an EMBL/GenBank/DDBJ whole genome shotgun (WGS) entry which is preliminary data.</text>
</comment>
<sequence length="139" mass="16579">MSKKLFPDENILTTKYFDVSQDWEIPIPGFFIIAPLRKVRSVAEFSDEEATEFIYLVRKVRKGMKDVLGIEDVYFFQNEDTEHNYHQWILPRHKWMEKFGKKIESVRPIMNYAKENMVNDSVFKEVRGAVQKMKTYMSA</sequence>
<gene>
    <name evidence="1" type="ORF">COV91_05260</name>
</gene>
<evidence type="ECO:0000313" key="1">
    <source>
        <dbReference type="EMBL" id="PIQ68234.1"/>
    </source>
</evidence>
<dbReference type="Proteomes" id="UP000229342">
    <property type="component" value="Unassembled WGS sequence"/>
</dbReference>
<evidence type="ECO:0000313" key="2">
    <source>
        <dbReference type="Proteomes" id="UP000229342"/>
    </source>
</evidence>
<accession>A0A2H0KCX1</accession>
<reference evidence="1 2" key="1">
    <citation type="submission" date="2017-09" db="EMBL/GenBank/DDBJ databases">
        <title>Depth-based differentiation of microbial function through sediment-hosted aquifers and enrichment of novel symbionts in the deep terrestrial subsurface.</title>
        <authorList>
            <person name="Probst A.J."/>
            <person name="Ladd B."/>
            <person name="Jarett J.K."/>
            <person name="Geller-Mcgrath D.E."/>
            <person name="Sieber C.M."/>
            <person name="Emerson J.B."/>
            <person name="Anantharaman K."/>
            <person name="Thomas B.C."/>
            <person name="Malmstrom R."/>
            <person name="Stieglmeier M."/>
            <person name="Klingl A."/>
            <person name="Woyke T."/>
            <person name="Ryan C.M."/>
            <person name="Banfield J.F."/>
        </authorList>
    </citation>
    <scope>NUCLEOTIDE SEQUENCE [LARGE SCALE GENOMIC DNA]</scope>
    <source>
        <strain evidence="1">CG11_big_fil_rev_8_21_14_0_20_46_11</strain>
    </source>
</reference>
<dbReference type="Gene3D" id="3.30.428.10">
    <property type="entry name" value="HIT-like"/>
    <property type="match status" value="1"/>
</dbReference>
<dbReference type="SUPFAM" id="SSF54197">
    <property type="entry name" value="HIT-like"/>
    <property type="match status" value="1"/>
</dbReference>
<dbReference type="AlphaFoldDB" id="A0A2H0KCX1"/>
<dbReference type="InterPro" id="IPR036265">
    <property type="entry name" value="HIT-like_sf"/>
</dbReference>
<dbReference type="GO" id="GO:0016787">
    <property type="term" value="F:hydrolase activity"/>
    <property type="evidence" value="ECO:0007669"/>
    <property type="project" value="UniProtKB-KW"/>
</dbReference>
<dbReference type="EMBL" id="PCVG01000069">
    <property type="protein sequence ID" value="PIQ68234.1"/>
    <property type="molecule type" value="Genomic_DNA"/>
</dbReference>